<dbReference type="Gene3D" id="3.30.420.10">
    <property type="entry name" value="Ribonuclease H-like superfamily/Ribonuclease H"/>
    <property type="match status" value="1"/>
</dbReference>
<keyword evidence="11" id="KW-0808">Transferase</keyword>
<dbReference type="GO" id="GO:0032196">
    <property type="term" value="P:transposition"/>
    <property type="evidence" value="ECO:0007669"/>
    <property type="project" value="UniProtKB-KW"/>
</dbReference>
<dbReference type="GO" id="GO:0015074">
    <property type="term" value="P:DNA integration"/>
    <property type="evidence" value="ECO:0007669"/>
    <property type="project" value="UniProtKB-KW"/>
</dbReference>
<evidence type="ECO:0000313" key="17">
    <source>
        <dbReference type="EMBL" id="MBW0462000.1"/>
    </source>
</evidence>
<dbReference type="InterPro" id="IPR001584">
    <property type="entry name" value="Integrase_cat-core"/>
</dbReference>
<dbReference type="GO" id="GO:0003887">
    <property type="term" value="F:DNA-directed DNA polymerase activity"/>
    <property type="evidence" value="ECO:0007669"/>
    <property type="project" value="UniProtKB-KW"/>
</dbReference>
<evidence type="ECO:0000256" key="5">
    <source>
        <dbReference type="ARBA" id="ARBA00022759"/>
    </source>
</evidence>
<dbReference type="GO" id="GO:0016787">
    <property type="term" value="F:hydrolase activity"/>
    <property type="evidence" value="ECO:0007669"/>
    <property type="project" value="UniProtKB-KW"/>
</dbReference>
<evidence type="ECO:0000256" key="1">
    <source>
        <dbReference type="ARBA" id="ARBA00022578"/>
    </source>
</evidence>
<comment type="catalytic activity">
    <reaction evidence="14">
        <text>DNA(n) + a 2'-deoxyribonucleoside 5'-triphosphate = DNA(n+1) + diphosphate</text>
        <dbReference type="Rhea" id="RHEA:22508"/>
        <dbReference type="Rhea" id="RHEA-COMP:17339"/>
        <dbReference type="Rhea" id="RHEA-COMP:17340"/>
        <dbReference type="ChEBI" id="CHEBI:33019"/>
        <dbReference type="ChEBI" id="CHEBI:61560"/>
        <dbReference type="ChEBI" id="CHEBI:173112"/>
        <dbReference type="EC" id="2.7.7.49"/>
    </reaction>
</comment>
<dbReference type="OrthoDB" id="413361at2759"/>
<comment type="caution">
    <text evidence="17">The sequence shown here is derived from an EMBL/GenBank/DDBJ whole genome shotgun (WGS) entry which is preliminary data.</text>
</comment>
<dbReference type="InterPro" id="IPR036397">
    <property type="entry name" value="RNaseH_sf"/>
</dbReference>
<keyword evidence="7" id="KW-0460">Magnesium</keyword>
<dbReference type="InterPro" id="IPR039537">
    <property type="entry name" value="Retrotran_Ty1/copia-like"/>
</dbReference>
<gene>
    <name evidence="17" type="ORF">O181_001715</name>
</gene>
<keyword evidence="1" id="KW-0815">Transposition</keyword>
<evidence type="ECO:0000313" key="18">
    <source>
        <dbReference type="Proteomes" id="UP000765509"/>
    </source>
</evidence>
<dbReference type="InterPro" id="IPR013103">
    <property type="entry name" value="RVT_2"/>
</dbReference>
<keyword evidence="2" id="KW-0548">Nucleotidyltransferase</keyword>
<dbReference type="GO" id="GO:0046872">
    <property type="term" value="F:metal ion binding"/>
    <property type="evidence" value="ECO:0007669"/>
    <property type="project" value="UniProtKB-KW"/>
</dbReference>
<evidence type="ECO:0000256" key="14">
    <source>
        <dbReference type="ARBA" id="ARBA00048173"/>
    </source>
</evidence>
<evidence type="ECO:0000256" key="3">
    <source>
        <dbReference type="ARBA" id="ARBA00022722"/>
    </source>
</evidence>
<evidence type="ECO:0000256" key="15">
    <source>
        <dbReference type="ARBA" id="ARBA00049244"/>
    </source>
</evidence>
<keyword evidence="4" id="KW-0479">Metal-binding</keyword>
<dbReference type="GO" id="GO:0003723">
    <property type="term" value="F:RNA binding"/>
    <property type="evidence" value="ECO:0007669"/>
    <property type="project" value="UniProtKB-KW"/>
</dbReference>
<dbReference type="PANTHER" id="PTHR42648">
    <property type="entry name" value="TRANSPOSASE, PUTATIVE-RELATED"/>
    <property type="match status" value="1"/>
</dbReference>
<keyword evidence="3" id="KW-0540">Nuclease</keyword>
<keyword evidence="6" id="KW-0378">Hydrolase</keyword>
<reference evidence="17" key="1">
    <citation type="submission" date="2021-03" db="EMBL/GenBank/DDBJ databases">
        <title>Draft genome sequence of rust myrtle Austropuccinia psidii MF-1, a brazilian biotype.</title>
        <authorList>
            <person name="Quecine M.C."/>
            <person name="Pachon D.M.R."/>
            <person name="Bonatelli M.L."/>
            <person name="Correr F.H."/>
            <person name="Franceschini L.M."/>
            <person name="Leite T.F."/>
            <person name="Margarido G.R.A."/>
            <person name="Almeida C.A."/>
            <person name="Ferrarezi J.A."/>
            <person name="Labate C.A."/>
        </authorList>
    </citation>
    <scope>NUCLEOTIDE SEQUENCE</scope>
    <source>
        <strain evidence="17">MF-1</strain>
    </source>
</reference>
<dbReference type="Pfam" id="PF07727">
    <property type="entry name" value="RVT_2"/>
    <property type="match status" value="1"/>
</dbReference>
<evidence type="ECO:0000259" key="16">
    <source>
        <dbReference type="PROSITE" id="PS50994"/>
    </source>
</evidence>
<evidence type="ECO:0000256" key="10">
    <source>
        <dbReference type="ARBA" id="ARBA00022918"/>
    </source>
</evidence>
<keyword evidence="10" id="KW-0695">RNA-directed DNA polymerase</keyword>
<evidence type="ECO:0000256" key="11">
    <source>
        <dbReference type="ARBA" id="ARBA00022932"/>
    </source>
</evidence>
<protein>
    <recommendedName>
        <fullName evidence="16">Integrase catalytic domain-containing protein</fullName>
    </recommendedName>
</protein>
<evidence type="ECO:0000256" key="2">
    <source>
        <dbReference type="ARBA" id="ARBA00022695"/>
    </source>
</evidence>
<dbReference type="AlphaFoldDB" id="A0A9Q3BBK1"/>
<dbReference type="PROSITE" id="PS50994">
    <property type="entry name" value="INTEGRASE"/>
    <property type="match status" value="1"/>
</dbReference>
<dbReference type="Proteomes" id="UP000765509">
    <property type="component" value="Unassembled WGS sequence"/>
</dbReference>
<organism evidence="17 18">
    <name type="scientific">Austropuccinia psidii MF-1</name>
    <dbReference type="NCBI Taxonomy" id="1389203"/>
    <lineage>
        <taxon>Eukaryota</taxon>
        <taxon>Fungi</taxon>
        <taxon>Dikarya</taxon>
        <taxon>Basidiomycota</taxon>
        <taxon>Pucciniomycotina</taxon>
        <taxon>Pucciniomycetes</taxon>
        <taxon>Pucciniales</taxon>
        <taxon>Sphaerophragmiaceae</taxon>
        <taxon>Austropuccinia</taxon>
    </lineage>
</organism>
<sequence>MENKHERKLKKLVLYRAGEFLNNQFKELSEECGFIHFFYPPETPQHNGYAEQANRTILEKARCLINPTNHPKRFWAEAVNTAVYLSNLSPTISHNNKSPHLLCHNLPAKINRLKTFGCRAIMFNHHKHRDWKLAPPGSEAQGEDNWCWLPNKNPNDSKELQSYEETNPWEDEIPMDEDPIIPEMVDEPHSEIVETQSQINHQPRIKVIGPRDPTLISSNIDQLNLLPFPRTGNALITNTLTIPSTYKSALKSEDRVLWQEAINKELNKTNQHNIWEVIDMKEDYKLVGTAWIFRIKTNDQNEATEYKARLCAQGFIQTQGYDFNKTFAPTGRLNSLRTLIVFASKNNLEFHQINVKSSFLNAELTGTIYLAIPQGLNEDQ</sequence>
<dbReference type="PANTHER" id="PTHR42648:SF11">
    <property type="entry name" value="TRANSPOSON TY4-P GAG-POL POLYPROTEIN"/>
    <property type="match status" value="1"/>
</dbReference>
<comment type="catalytic activity">
    <reaction evidence="15">
        <text>DNA(n) + a 2'-deoxyribonucleoside 5'-triphosphate = DNA(n+1) + diphosphate</text>
        <dbReference type="Rhea" id="RHEA:22508"/>
        <dbReference type="Rhea" id="RHEA-COMP:17339"/>
        <dbReference type="Rhea" id="RHEA-COMP:17340"/>
        <dbReference type="ChEBI" id="CHEBI:33019"/>
        <dbReference type="ChEBI" id="CHEBI:61560"/>
        <dbReference type="ChEBI" id="CHEBI:173112"/>
        <dbReference type="EC" id="2.7.7.7"/>
    </reaction>
</comment>
<keyword evidence="9" id="KW-0229">DNA integration</keyword>
<evidence type="ECO:0000256" key="6">
    <source>
        <dbReference type="ARBA" id="ARBA00022801"/>
    </source>
</evidence>
<dbReference type="EMBL" id="AVOT02000257">
    <property type="protein sequence ID" value="MBW0462000.1"/>
    <property type="molecule type" value="Genomic_DNA"/>
</dbReference>
<name>A0A9Q3BBK1_9BASI</name>
<dbReference type="InterPro" id="IPR012337">
    <property type="entry name" value="RNaseH-like_sf"/>
</dbReference>
<accession>A0A9Q3BBK1</accession>
<evidence type="ECO:0000256" key="4">
    <source>
        <dbReference type="ARBA" id="ARBA00022723"/>
    </source>
</evidence>
<evidence type="ECO:0000256" key="13">
    <source>
        <dbReference type="ARBA" id="ARBA00023268"/>
    </source>
</evidence>
<dbReference type="GO" id="GO:0004519">
    <property type="term" value="F:endonuclease activity"/>
    <property type="evidence" value="ECO:0007669"/>
    <property type="project" value="UniProtKB-KW"/>
</dbReference>
<dbReference type="GO" id="GO:0006310">
    <property type="term" value="P:DNA recombination"/>
    <property type="evidence" value="ECO:0007669"/>
    <property type="project" value="UniProtKB-KW"/>
</dbReference>
<evidence type="ECO:0000256" key="8">
    <source>
        <dbReference type="ARBA" id="ARBA00022884"/>
    </source>
</evidence>
<dbReference type="SUPFAM" id="SSF53098">
    <property type="entry name" value="Ribonuclease H-like"/>
    <property type="match status" value="1"/>
</dbReference>
<evidence type="ECO:0000256" key="9">
    <source>
        <dbReference type="ARBA" id="ARBA00022908"/>
    </source>
</evidence>
<keyword evidence="18" id="KW-1185">Reference proteome</keyword>
<evidence type="ECO:0000256" key="12">
    <source>
        <dbReference type="ARBA" id="ARBA00023172"/>
    </source>
</evidence>
<feature type="domain" description="Integrase catalytic" evidence="16">
    <location>
        <begin position="1"/>
        <end position="107"/>
    </location>
</feature>
<keyword evidence="11" id="KW-0239">DNA-directed DNA polymerase</keyword>
<keyword evidence="8" id="KW-0694">RNA-binding</keyword>
<dbReference type="GO" id="GO:0005634">
    <property type="term" value="C:nucleus"/>
    <property type="evidence" value="ECO:0007669"/>
    <property type="project" value="UniProtKB-ARBA"/>
</dbReference>
<keyword evidence="5" id="KW-0255">Endonuclease</keyword>
<evidence type="ECO:0000256" key="7">
    <source>
        <dbReference type="ARBA" id="ARBA00022842"/>
    </source>
</evidence>
<keyword evidence="13" id="KW-0511">Multifunctional enzyme</keyword>
<proteinExistence type="predicted"/>
<dbReference type="GO" id="GO:0003964">
    <property type="term" value="F:RNA-directed DNA polymerase activity"/>
    <property type="evidence" value="ECO:0007669"/>
    <property type="project" value="UniProtKB-KW"/>
</dbReference>
<keyword evidence="12" id="KW-0233">DNA recombination</keyword>